<dbReference type="InterPro" id="IPR009078">
    <property type="entry name" value="Ferritin-like_SF"/>
</dbReference>
<dbReference type="InterPro" id="IPR023188">
    <property type="entry name" value="DPS_DNA-bd_CS"/>
</dbReference>
<dbReference type="PRINTS" id="PR01346">
    <property type="entry name" value="HELNAPAPROT"/>
</dbReference>
<gene>
    <name evidence="4" type="ORF">DCC88_11980</name>
</gene>
<name>A0A369KNZ4_9BACT</name>
<evidence type="ECO:0000256" key="2">
    <source>
        <dbReference type="RuleBase" id="RU003875"/>
    </source>
</evidence>
<dbReference type="InterPro" id="IPR012347">
    <property type="entry name" value="Ferritin-like"/>
</dbReference>
<dbReference type="InterPro" id="IPR008331">
    <property type="entry name" value="Ferritin_DPS_dom"/>
</dbReference>
<proteinExistence type="inferred from homology"/>
<accession>A0A369KNZ4</accession>
<dbReference type="Pfam" id="PF00210">
    <property type="entry name" value="Ferritin"/>
    <property type="match status" value="1"/>
</dbReference>
<sequence>MKVNIGISQENSTKIVEILSHYLADSYYLYLKTHNFHWNVTGMYFQPLHKLFDEQYNELFLSLDNIAERIRSLGEYVPGTTMQLKELTCLKEVKEIPSAPEMLKMLVQDHEKVICNLRKWLDAIGNTGDCGTEDFLTARLEDHEKTAWMLRSHLE</sequence>
<dbReference type="Proteomes" id="UP000253934">
    <property type="component" value="Unassembled WGS sequence"/>
</dbReference>
<dbReference type="Gene3D" id="1.20.1260.10">
    <property type="match status" value="1"/>
</dbReference>
<dbReference type="PANTHER" id="PTHR42932:SF3">
    <property type="entry name" value="DNA PROTECTION DURING STARVATION PROTEIN"/>
    <property type="match status" value="1"/>
</dbReference>
<comment type="caution">
    <text evidence="4">The sequence shown here is derived from an EMBL/GenBank/DDBJ whole genome shotgun (WGS) entry which is preliminary data.</text>
</comment>
<keyword evidence="5" id="KW-1185">Reference proteome</keyword>
<dbReference type="CDD" id="cd01043">
    <property type="entry name" value="DPS"/>
    <property type="match status" value="1"/>
</dbReference>
<evidence type="ECO:0000259" key="3">
    <source>
        <dbReference type="Pfam" id="PF00210"/>
    </source>
</evidence>
<dbReference type="PROSITE" id="PS00818">
    <property type="entry name" value="DPS_1"/>
    <property type="match status" value="1"/>
</dbReference>
<dbReference type="GO" id="GO:0008199">
    <property type="term" value="F:ferric iron binding"/>
    <property type="evidence" value="ECO:0007669"/>
    <property type="project" value="InterPro"/>
</dbReference>
<dbReference type="PANTHER" id="PTHR42932">
    <property type="entry name" value="GENERAL STRESS PROTEIN 20U"/>
    <property type="match status" value="1"/>
</dbReference>
<reference evidence="4" key="1">
    <citation type="submission" date="2018-04" db="EMBL/GenBank/DDBJ databases">
        <title>Draft genome sequence of the Candidatus Spirobacillus cienkowskii, a pathogen of freshwater Daphnia species, reconstructed from hemolymph metagenomic reads.</title>
        <authorList>
            <person name="Bresciani L."/>
            <person name="Lemos L.N."/>
            <person name="Wale N."/>
            <person name="Lin J.Y."/>
            <person name="Fernandes G.R."/>
            <person name="Duffy M.A."/>
            <person name="Rodrigues J.M."/>
        </authorList>
    </citation>
    <scope>NUCLEOTIDE SEQUENCE [LARGE SCALE GENOMIC DNA]</scope>
    <source>
        <strain evidence="4">Binning01</strain>
    </source>
</reference>
<dbReference type="SUPFAM" id="SSF47240">
    <property type="entry name" value="Ferritin-like"/>
    <property type="match status" value="1"/>
</dbReference>
<evidence type="ECO:0000313" key="5">
    <source>
        <dbReference type="Proteomes" id="UP000253934"/>
    </source>
</evidence>
<evidence type="ECO:0000256" key="1">
    <source>
        <dbReference type="ARBA" id="ARBA00009497"/>
    </source>
</evidence>
<dbReference type="RefSeq" id="WP_338635182.1">
    <property type="nucleotide sequence ID" value="NZ_CP146516.1"/>
</dbReference>
<protein>
    <submittedName>
        <fullName evidence="4">DNA starvation/stationary phase protection protein</fullName>
    </submittedName>
</protein>
<organism evidence="4 5">
    <name type="scientific">Spirobacillus cienkowskii</name>
    <dbReference type="NCBI Taxonomy" id="495820"/>
    <lineage>
        <taxon>Bacteria</taxon>
        <taxon>Pseudomonadati</taxon>
        <taxon>Bdellovibrionota</taxon>
        <taxon>Oligoflexia</taxon>
        <taxon>Silvanigrellales</taxon>
        <taxon>Spirobacillus</taxon>
    </lineage>
</organism>
<comment type="similarity">
    <text evidence="1 2">Belongs to the Dps family.</text>
</comment>
<dbReference type="AlphaFoldDB" id="A0A369KNZ4"/>
<evidence type="ECO:0000313" key="4">
    <source>
        <dbReference type="EMBL" id="RDB35080.1"/>
    </source>
</evidence>
<dbReference type="InterPro" id="IPR002177">
    <property type="entry name" value="DPS_DNA-bd"/>
</dbReference>
<dbReference type="GO" id="GO:0016722">
    <property type="term" value="F:oxidoreductase activity, acting on metal ions"/>
    <property type="evidence" value="ECO:0007669"/>
    <property type="project" value="InterPro"/>
</dbReference>
<dbReference type="EMBL" id="QOVW01000108">
    <property type="protein sequence ID" value="RDB35080.1"/>
    <property type="molecule type" value="Genomic_DNA"/>
</dbReference>
<feature type="domain" description="Ferritin/DPS" evidence="3">
    <location>
        <begin position="17"/>
        <end position="155"/>
    </location>
</feature>
<dbReference type="PIRSF" id="PIRSF005900">
    <property type="entry name" value="Dps"/>
    <property type="match status" value="1"/>
</dbReference>